<proteinExistence type="predicted"/>
<dbReference type="InterPro" id="IPR010770">
    <property type="entry name" value="Ecd"/>
</dbReference>
<organism evidence="1 2">
    <name type="scientific">Pythium insidiosum</name>
    <name type="common">Pythiosis disease agent</name>
    <dbReference type="NCBI Taxonomy" id="114742"/>
    <lineage>
        <taxon>Eukaryota</taxon>
        <taxon>Sar</taxon>
        <taxon>Stramenopiles</taxon>
        <taxon>Oomycota</taxon>
        <taxon>Peronosporomycetes</taxon>
        <taxon>Pythiales</taxon>
        <taxon>Pythiaceae</taxon>
        <taxon>Pythium</taxon>
    </lineage>
</organism>
<evidence type="ECO:0000313" key="1">
    <source>
        <dbReference type="EMBL" id="KAJ0394071.1"/>
    </source>
</evidence>
<name>A0AAD5Q774_PYTIN</name>
<evidence type="ECO:0000313" key="2">
    <source>
        <dbReference type="Proteomes" id="UP001209570"/>
    </source>
</evidence>
<protein>
    <submittedName>
        <fullName evidence="1">Uncharacterized protein</fullName>
    </submittedName>
</protein>
<gene>
    <name evidence="1" type="ORF">P43SY_010110</name>
</gene>
<sequence length="165" mass="18345">MLFPSPSVDATVVRYRVFFTADASAVEGDEQALDLCDRAFAESRCAAYLAFAQRETASFVWHKHRFHLEPTRLATVTAPLNGTRVRQWCLAGETAVGDALQDEWVVTWLLWRLSTAFQDDRLVVHVNDSDGEFLLIECADVLPDWVTPENSAGARAAATTAARDQ</sequence>
<dbReference type="Proteomes" id="UP001209570">
    <property type="component" value="Unassembled WGS sequence"/>
</dbReference>
<dbReference type="AlphaFoldDB" id="A0AAD5Q774"/>
<dbReference type="PANTHER" id="PTHR13060">
    <property type="entry name" value="SGT1 PROTEIN HSGT1 SUPPRESSOR OF GCR2"/>
    <property type="match status" value="1"/>
</dbReference>
<dbReference type="PANTHER" id="PTHR13060:SF0">
    <property type="entry name" value="PROTEIN ECDYSONELESS HOMOLOG"/>
    <property type="match status" value="1"/>
</dbReference>
<dbReference type="EMBL" id="JAKCXM010000437">
    <property type="protein sequence ID" value="KAJ0394071.1"/>
    <property type="molecule type" value="Genomic_DNA"/>
</dbReference>
<comment type="caution">
    <text evidence="1">The sequence shown here is derived from an EMBL/GenBank/DDBJ whole genome shotgun (WGS) entry which is preliminary data.</text>
</comment>
<reference evidence="1" key="1">
    <citation type="submission" date="2021-12" db="EMBL/GenBank/DDBJ databases">
        <title>Prjna785345.</title>
        <authorList>
            <person name="Rujirawat T."/>
            <person name="Krajaejun T."/>
        </authorList>
    </citation>
    <scope>NUCLEOTIDE SEQUENCE</scope>
    <source>
        <strain evidence="1">Pi057C3</strain>
    </source>
</reference>
<keyword evidence="2" id="KW-1185">Reference proteome</keyword>
<dbReference type="Pfam" id="PF07093">
    <property type="entry name" value="SGT1"/>
    <property type="match status" value="1"/>
</dbReference>
<dbReference type="GO" id="GO:0005634">
    <property type="term" value="C:nucleus"/>
    <property type="evidence" value="ECO:0007669"/>
    <property type="project" value="TreeGrafter"/>
</dbReference>
<accession>A0AAD5Q774</accession>